<proteinExistence type="predicted"/>
<evidence type="ECO:0000313" key="5">
    <source>
        <dbReference type="EMBL" id="MBM9618450.1"/>
    </source>
</evidence>
<dbReference type="InterPro" id="IPR050631">
    <property type="entry name" value="PheA/TfdB_FAD_monoxygenase"/>
</dbReference>
<dbReference type="Gene3D" id="3.50.50.60">
    <property type="entry name" value="FAD/NAD(P)-binding domain"/>
    <property type="match status" value="1"/>
</dbReference>
<dbReference type="SUPFAM" id="SSF51905">
    <property type="entry name" value="FAD/NAD(P)-binding domain"/>
    <property type="match status" value="1"/>
</dbReference>
<sequence length="665" mass="67036">MTGTGLRHVAVVGAGAAGAFFTLELSRLRPDVTIDLHDRDGRGPGAGIVMSTEFMDGLRPRFPGVFDLPPDATGTWDRTLTRVGDEDIWSGAYGTVALGRRAFHARTRALAEAGPRVRAVRGTVGSAPGRADVVVVADGAGSALRRSRAEAFGTTVTEGRTHFLWASAPVRLDPQFVLKDVRPGLLVVHAYPHGAEESTFIVESDPATLAAHGLGGDRPLPETEKELAVIFADELRGAPLHAQTARWQPFRTVANSRWHDGRWVLVGDAAHTAHFSIGSGTSLAVDDALCLARLLAGAADVPEALDAYERERRPVVEAAQSEAAESVEWFETLCRRGRVDGHRTVFALRSRRRMNTWARLRERDPEFAARTLARLAGGGAATAPSEVPVALGALTATGRLAEAELATAAGGGGVLLVPTAHGTVRCPLLPPTAAPATRPGTPAAPAVGLLLDASAEPDPVADASGGAGPAAGAAGAPGPVAGAPGVRGPVGLVSDATALAVDAPGAAGSAVDASGGAGAPDGRDPVTLVPDASALRADASGGAGPAAGAAGGVGPVVDASAVPGVPPGAPVAAGLPAPAPAAELAAWAARRGFDFLAVPVRPGAGRVSRTRRAEELTAAGVLPVVLLAEAGLPADEADTLVAAGRADLVARCAQVPGDAAPEAAG</sequence>
<dbReference type="GO" id="GO:0004497">
    <property type="term" value="F:monooxygenase activity"/>
    <property type="evidence" value="ECO:0007669"/>
    <property type="project" value="UniProtKB-KW"/>
</dbReference>
<accession>A0ABS2UP03</accession>
<organism evidence="5 6">
    <name type="scientific">Streptomyces zhihengii</name>
    <dbReference type="NCBI Taxonomy" id="1818004"/>
    <lineage>
        <taxon>Bacteria</taxon>
        <taxon>Bacillati</taxon>
        <taxon>Actinomycetota</taxon>
        <taxon>Actinomycetes</taxon>
        <taxon>Kitasatosporales</taxon>
        <taxon>Streptomycetaceae</taxon>
        <taxon>Streptomyces</taxon>
    </lineage>
</organism>
<dbReference type="InterPro" id="IPR036188">
    <property type="entry name" value="FAD/NAD-bd_sf"/>
</dbReference>
<protein>
    <submittedName>
        <fullName evidence="5">FAD-dependent monooxygenase</fullName>
    </submittedName>
</protein>
<dbReference type="Proteomes" id="UP000664109">
    <property type="component" value="Unassembled WGS sequence"/>
</dbReference>
<keyword evidence="6" id="KW-1185">Reference proteome</keyword>
<feature type="domain" description="FAD-binding" evidence="4">
    <location>
        <begin position="108"/>
        <end position="320"/>
    </location>
</feature>
<name>A0ABS2UP03_9ACTN</name>
<dbReference type="RefSeq" id="WP_205372721.1">
    <property type="nucleotide sequence ID" value="NZ_JAFEJA010000001.1"/>
</dbReference>
<comment type="caution">
    <text evidence="5">The sequence shown here is derived from an EMBL/GenBank/DDBJ whole genome shotgun (WGS) entry which is preliminary data.</text>
</comment>
<evidence type="ECO:0000256" key="3">
    <source>
        <dbReference type="SAM" id="MobiDB-lite"/>
    </source>
</evidence>
<feature type="region of interest" description="Disordered" evidence="3">
    <location>
        <begin position="457"/>
        <end position="477"/>
    </location>
</feature>
<evidence type="ECO:0000259" key="4">
    <source>
        <dbReference type="Pfam" id="PF01494"/>
    </source>
</evidence>
<dbReference type="InterPro" id="IPR002938">
    <property type="entry name" value="FAD-bd"/>
</dbReference>
<dbReference type="Pfam" id="PF01494">
    <property type="entry name" value="FAD_binding_3"/>
    <property type="match status" value="1"/>
</dbReference>
<gene>
    <name evidence="5" type="ORF">JE024_06755</name>
</gene>
<evidence type="ECO:0000256" key="2">
    <source>
        <dbReference type="ARBA" id="ARBA00023027"/>
    </source>
</evidence>
<dbReference type="EMBL" id="JAFEJA010000001">
    <property type="protein sequence ID" value="MBM9618450.1"/>
    <property type="molecule type" value="Genomic_DNA"/>
</dbReference>
<dbReference type="PRINTS" id="PR00420">
    <property type="entry name" value="RNGMNOXGNASE"/>
</dbReference>
<keyword evidence="2" id="KW-0520">NAD</keyword>
<keyword evidence="5" id="KW-0503">Monooxygenase</keyword>
<feature type="region of interest" description="Disordered" evidence="3">
    <location>
        <begin position="507"/>
        <end position="527"/>
    </location>
</feature>
<evidence type="ECO:0000256" key="1">
    <source>
        <dbReference type="ARBA" id="ARBA00023002"/>
    </source>
</evidence>
<dbReference type="PANTHER" id="PTHR43476">
    <property type="entry name" value="3-(3-HYDROXY-PHENYL)PROPIONATE/3-HYDROXYCINNAMIC ACID HYDROXYLASE"/>
    <property type="match status" value="1"/>
</dbReference>
<dbReference type="PANTHER" id="PTHR43476:SF4">
    <property type="entry name" value="BLR0106 PROTEIN"/>
    <property type="match status" value="1"/>
</dbReference>
<reference evidence="5 6" key="1">
    <citation type="journal article" date="2016" name="Arch. Microbiol.">
        <title>Streptomyces zhihengii sp. nov., isolated from rhizospheric soil of Psammosilene tunicoides.</title>
        <authorList>
            <person name="Huang M.J."/>
            <person name="Fei J.J."/>
            <person name="Salam N."/>
            <person name="Kim C.J."/>
            <person name="Hozzein W.N."/>
            <person name="Xiao M."/>
            <person name="Huang H.Q."/>
            <person name="Li W.J."/>
        </authorList>
    </citation>
    <scope>NUCLEOTIDE SEQUENCE [LARGE SCALE GENOMIC DNA]</scope>
    <source>
        <strain evidence="5 6">YIM T102</strain>
    </source>
</reference>
<evidence type="ECO:0000313" key="6">
    <source>
        <dbReference type="Proteomes" id="UP000664109"/>
    </source>
</evidence>
<dbReference type="Gene3D" id="3.30.9.20">
    <property type="match status" value="1"/>
</dbReference>
<keyword evidence="1" id="KW-0560">Oxidoreductase</keyword>